<dbReference type="Proteomes" id="UP000617628">
    <property type="component" value="Unassembled WGS sequence"/>
</dbReference>
<dbReference type="InterPro" id="IPR003423">
    <property type="entry name" value="OMP_efflux"/>
</dbReference>
<keyword evidence="2" id="KW-1134">Transmembrane beta strand</keyword>
<name>A0A934RYZ3_9BACT</name>
<comment type="caution">
    <text evidence="3">The sequence shown here is derived from an EMBL/GenBank/DDBJ whole genome shotgun (WGS) entry which is preliminary data.</text>
</comment>
<proteinExistence type="inferred from homology"/>
<evidence type="ECO:0000313" key="3">
    <source>
        <dbReference type="EMBL" id="MBK1878100.1"/>
    </source>
</evidence>
<dbReference type="Gene3D" id="1.20.1600.10">
    <property type="entry name" value="Outer membrane efflux proteins (OEP)"/>
    <property type="match status" value="1"/>
</dbReference>
<keyword evidence="2" id="KW-0449">Lipoprotein</keyword>
<keyword evidence="4" id="KW-1185">Reference proteome</keyword>
<dbReference type="EMBL" id="JAENIL010000026">
    <property type="protein sequence ID" value="MBK1878100.1"/>
    <property type="molecule type" value="Genomic_DNA"/>
</dbReference>
<accession>A0A934RYZ3</accession>
<keyword evidence="2" id="KW-0472">Membrane</keyword>
<comment type="subcellular location">
    <subcellularLocation>
        <location evidence="2">Cell membrane</location>
        <topology evidence="2">Lipid-anchor</topology>
    </subcellularLocation>
</comment>
<dbReference type="PANTHER" id="PTHR30203">
    <property type="entry name" value="OUTER MEMBRANE CATION EFFLUX PROTEIN"/>
    <property type="match status" value="1"/>
</dbReference>
<protein>
    <submittedName>
        <fullName evidence="3">TolC family protein</fullName>
    </submittedName>
</protein>
<dbReference type="SUPFAM" id="SSF56954">
    <property type="entry name" value="Outer membrane efflux proteins (OEP)"/>
    <property type="match status" value="1"/>
</dbReference>
<dbReference type="GO" id="GO:0015562">
    <property type="term" value="F:efflux transmembrane transporter activity"/>
    <property type="evidence" value="ECO:0007669"/>
    <property type="project" value="InterPro"/>
</dbReference>
<comment type="similarity">
    <text evidence="1 2">Belongs to the outer membrane factor (OMF) (TC 1.B.17) family.</text>
</comment>
<evidence type="ECO:0000256" key="2">
    <source>
        <dbReference type="RuleBase" id="RU362097"/>
    </source>
</evidence>
<dbReference type="GO" id="GO:0005886">
    <property type="term" value="C:plasma membrane"/>
    <property type="evidence" value="ECO:0007669"/>
    <property type="project" value="UniProtKB-SubCell"/>
</dbReference>
<dbReference type="InterPro" id="IPR010131">
    <property type="entry name" value="MdtP/NodT-like"/>
</dbReference>
<evidence type="ECO:0000313" key="4">
    <source>
        <dbReference type="Proteomes" id="UP000617628"/>
    </source>
</evidence>
<dbReference type="PANTHER" id="PTHR30203:SF30">
    <property type="entry name" value="OUTER MEMBRANE PROTEIN-RELATED"/>
    <property type="match status" value="1"/>
</dbReference>
<organism evidence="3 4">
    <name type="scientific">Pelagicoccus mobilis</name>
    <dbReference type="NCBI Taxonomy" id="415221"/>
    <lineage>
        <taxon>Bacteria</taxon>
        <taxon>Pseudomonadati</taxon>
        <taxon>Verrucomicrobiota</taxon>
        <taxon>Opitutia</taxon>
        <taxon>Puniceicoccales</taxon>
        <taxon>Pelagicoccaceae</taxon>
        <taxon>Pelagicoccus</taxon>
    </lineage>
</organism>
<keyword evidence="2" id="KW-0812">Transmembrane</keyword>
<dbReference type="NCBIfam" id="TIGR01845">
    <property type="entry name" value="outer_NodT"/>
    <property type="match status" value="1"/>
</dbReference>
<gene>
    <name evidence="3" type="ORF">JIN87_14570</name>
</gene>
<evidence type="ECO:0000256" key="1">
    <source>
        <dbReference type="ARBA" id="ARBA00007613"/>
    </source>
</evidence>
<dbReference type="AlphaFoldDB" id="A0A934RYZ3"/>
<reference evidence="3" key="1">
    <citation type="submission" date="2021-01" db="EMBL/GenBank/DDBJ databases">
        <title>Modified the classification status of verrucomicrobia.</title>
        <authorList>
            <person name="Feng X."/>
        </authorList>
    </citation>
    <scope>NUCLEOTIDE SEQUENCE</scope>
    <source>
        <strain evidence="3">KCTC 13126</strain>
    </source>
</reference>
<dbReference type="Gene3D" id="2.20.200.10">
    <property type="entry name" value="Outer membrane efflux proteins (OEP)"/>
    <property type="match status" value="1"/>
</dbReference>
<sequence>MPLRPDFSQQSKLKRQTAKSGLLGVVVFGLAGCVSTPPSKLGELDAEVPTEWSSRSEQQVAFEASSWMKDFEDPKLESILAEAMEYNYDLKRAGARLDAALAGTRFNRSELYPSVILSGNGSESRRSSASGINQTPTNKSYGLNARMTWEIDLWGKVRNGYKGDLADGEAAVADYEAARLSIAAQVAKAWYSAIEANQQYELEVRTLEALTESSRIIEENFANGIARALDVRLIRANVASSRSALENRRRNRDASIRSLEVLLGRYPKKEIDVVSEFPDLKASIPVGLPSELLLRRPDIVAAERRLAAAEQRKFEKSKARLPNVNLSLSRGTSAKDFQDIFELMDNRIWSKSLSVAQTVFRGGRLKADYQRAIATYEQNVANYSDTVLTAFREVENALSNQDSFAVDYEALKVAASESIEAEKLAWEEYSSGLTGITTVLDSVRRAINSQRAFILVANRRIQSRIDLYLALGGGFETES</sequence>
<dbReference type="Pfam" id="PF02321">
    <property type="entry name" value="OEP"/>
    <property type="match status" value="2"/>
</dbReference>
<dbReference type="RefSeq" id="WP_200356313.1">
    <property type="nucleotide sequence ID" value="NZ_JAENIL010000026.1"/>
</dbReference>
<keyword evidence="2" id="KW-0564">Palmitate</keyword>
<dbReference type="PROSITE" id="PS51257">
    <property type="entry name" value="PROKAR_LIPOPROTEIN"/>
    <property type="match status" value="1"/>
</dbReference>